<dbReference type="InterPro" id="IPR023214">
    <property type="entry name" value="HAD_sf"/>
</dbReference>
<reference evidence="6 7" key="1">
    <citation type="journal article" date="2018" name="Sci. Rep.">
        <title>Raphidocelis subcapitata (=Pseudokirchneriella subcapitata) provides an insight into genome evolution and environmental adaptations in the Sphaeropleales.</title>
        <authorList>
            <person name="Suzuki S."/>
            <person name="Yamaguchi H."/>
            <person name="Nakajima N."/>
            <person name="Kawachi M."/>
        </authorList>
    </citation>
    <scope>NUCLEOTIDE SEQUENCE [LARGE SCALE GENOMIC DNA]</scope>
    <source>
        <strain evidence="6 7">NIES-35</strain>
    </source>
</reference>
<keyword evidence="7" id="KW-1185">Reference proteome</keyword>
<protein>
    <submittedName>
        <fullName evidence="6">Phosphoglycolate phosphatase</fullName>
    </submittedName>
</protein>
<dbReference type="Pfam" id="PF00702">
    <property type="entry name" value="Hydrolase"/>
    <property type="match status" value="1"/>
</dbReference>
<evidence type="ECO:0000313" key="6">
    <source>
        <dbReference type="EMBL" id="GBF88610.1"/>
    </source>
</evidence>
<dbReference type="InterPro" id="IPR006439">
    <property type="entry name" value="HAD-SF_hydro_IA"/>
</dbReference>
<evidence type="ECO:0000256" key="1">
    <source>
        <dbReference type="ARBA" id="ARBA00001946"/>
    </source>
</evidence>
<dbReference type="PANTHER" id="PTHR46193:SF18">
    <property type="entry name" value="HEXITOL PHOSPHATASE B"/>
    <property type="match status" value="1"/>
</dbReference>
<dbReference type="OrthoDB" id="538260at2759"/>
<dbReference type="GO" id="GO:0046872">
    <property type="term" value="F:metal ion binding"/>
    <property type="evidence" value="ECO:0007669"/>
    <property type="project" value="UniProtKB-KW"/>
</dbReference>
<feature type="compositionally biased region" description="Polar residues" evidence="5">
    <location>
        <begin position="1"/>
        <end position="11"/>
    </location>
</feature>
<evidence type="ECO:0000256" key="3">
    <source>
        <dbReference type="ARBA" id="ARBA00022842"/>
    </source>
</evidence>
<organism evidence="6 7">
    <name type="scientific">Raphidocelis subcapitata</name>
    <dbReference type="NCBI Taxonomy" id="307507"/>
    <lineage>
        <taxon>Eukaryota</taxon>
        <taxon>Viridiplantae</taxon>
        <taxon>Chlorophyta</taxon>
        <taxon>core chlorophytes</taxon>
        <taxon>Chlorophyceae</taxon>
        <taxon>CS clade</taxon>
        <taxon>Sphaeropleales</taxon>
        <taxon>Selenastraceae</taxon>
        <taxon>Raphidocelis</taxon>
    </lineage>
</organism>
<dbReference type="InterPro" id="IPR023198">
    <property type="entry name" value="PGP-like_dom2"/>
</dbReference>
<feature type="region of interest" description="Disordered" evidence="5">
    <location>
        <begin position="1"/>
        <end position="22"/>
    </location>
</feature>
<keyword evidence="2" id="KW-0479">Metal-binding</keyword>
<name>A0A2V0NSR2_9CHLO</name>
<evidence type="ECO:0000256" key="2">
    <source>
        <dbReference type="ARBA" id="ARBA00022723"/>
    </source>
</evidence>
<comment type="cofactor">
    <cofactor evidence="1">
        <name>Mg(2+)</name>
        <dbReference type="ChEBI" id="CHEBI:18420"/>
    </cofactor>
</comment>
<dbReference type="Gene3D" id="3.40.50.1000">
    <property type="entry name" value="HAD superfamily/HAD-like"/>
    <property type="match status" value="1"/>
</dbReference>
<dbReference type="Proteomes" id="UP000247498">
    <property type="component" value="Unassembled WGS sequence"/>
</dbReference>
<dbReference type="SFLD" id="SFLDG01129">
    <property type="entry name" value="C1.5:_HAD__Beta-PGM__Phosphata"/>
    <property type="match status" value="1"/>
</dbReference>
<dbReference type="PANTHER" id="PTHR46193">
    <property type="entry name" value="6-PHOSPHOGLUCONATE PHOSPHATASE"/>
    <property type="match status" value="1"/>
</dbReference>
<dbReference type="SUPFAM" id="SSF56784">
    <property type="entry name" value="HAD-like"/>
    <property type="match status" value="1"/>
</dbReference>
<proteinExistence type="predicted"/>
<sequence length="295" mass="29631">MQLRATASSRAKTGCRQVRSGTNGRAPLAATAAAAAAGARRRGALLPRAGRGADAGPSSSGSSDCAVRGIIFDVDGVLCSTEHLSREAAAEVMRRLHGLAVAPDEFIPYGGQGEARFLGGVAEKYGVAGFDLAAATQLFLDVYINTYTRGPAAAGIGFPGAVELVRSCRAAGLATAVASSAERVKVEANLRAAGFGSSDFDAVVSGTGLARNKPAPDIFLNAAAALGLDPSACVVLEDTAAGIAAGRAAGCRVVGVATTMSAEEVEGEGPDAVVPHVGALRVDDLLSLRRRAAAL</sequence>
<comment type="caution">
    <text evidence="6">The sequence shown here is derived from an EMBL/GenBank/DDBJ whole genome shotgun (WGS) entry which is preliminary data.</text>
</comment>
<evidence type="ECO:0000256" key="4">
    <source>
        <dbReference type="ARBA" id="ARBA00023277"/>
    </source>
</evidence>
<dbReference type="InterPro" id="IPR051600">
    <property type="entry name" value="Beta-PGM-like"/>
</dbReference>
<evidence type="ECO:0000256" key="5">
    <source>
        <dbReference type="SAM" id="MobiDB-lite"/>
    </source>
</evidence>
<dbReference type="STRING" id="307507.A0A2V0NSR2"/>
<dbReference type="InterPro" id="IPR036412">
    <property type="entry name" value="HAD-like_sf"/>
</dbReference>
<dbReference type="NCBIfam" id="TIGR01509">
    <property type="entry name" value="HAD-SF-IA-v3"/>
    <property type="match status" value="1"/>
</dbReference>
<dbReference type="AlphaFoldDB" id="A0A2V0NSR2"/>
<accession>A0A2V0NSR2</accession>
<dbReference type="CDD" id="cd07505">
    <property type="entry name" value="HAD_BPGM-like"/>
    <property type="match status" value="1"/>
</dbReference>
<dbReference type="EMBL" id="BDRX01000005">
    <property type="protein sequence ID" value="GBF88610.1"/>
    <property type="molecule type" value="Genomic_DNA"/>
</dbReference>
<dbReference type="GO" id="GO:0003824">
    <property type="term" value="F:catalytic activity"/>
    <property type="evidence" value="ECO:0007669"/>
    <property type="project" value="UniProtKB-ARBA"/>
</dbReference>
<keyword evidence="4" id="KW-0119">Carbohydrate metabolism</keyword>
<evidence type="ECO:0000313" key="7">
    <source>
        <dbReference type="Proteomes" id="UP000247498"/>
    </source>
</evidence>
<dbReference type="Gene3D" id="1.10.150.240">
    <property type="entry name" value="Putative phosphatase, domain 2"/>
    <property type="match status" value="1"/>
</dbReference>
<gene>
    <name evidence="6" type="ORF">Rsub_01325</name>
</gene>
<dbReference type="SFLD" id="SFLDS00003">
    <property type="entry name" value="Haloacid_Dehalogenase"/>
    <property type="match status" value="1"/>
</dbReference>
<keyword evidence="3" id="KW-0460">Magnesium</keyword>
<dbReference type="InParanoid" id="A0A2V0NSR2"/>